<evidence type="ECO:0000256" key="1">
    <source>
        <dbReference type="ARBA" id="ARBA00004429"/>
    </source>
</evidence>
<comment type="subcellular location">
    <subcellularLocation>
        <location evidence="1">Cell inner membrane</location>
        <topology evidence="1">Multi-pass membrane protein</topology>
    </subcellularLocation>
    <subcellularLocation>
        <location evidence="9">Cell membrane</location>
        <topology evidence="9">Multi-pass membrane protein</topology>
    </subcellularLocation>
</comment>
<sequence>MIKPMVSANQKAAWVIFRHNKGAMIGLIVLCFILIMALIGPWIAPYDPAHQFNTSILVPPIWNDAGNFQYFFGTDDLGRDMLSRLLYGARLSLQLTFMVVLIAAFIGIVIGAAAAFINPTLRSLLMRIMDLLLSFPSLLLAIAIVAIIGPGLPNAIYAVVIVLVPQFVRITQSSISEELNKDYVMAAKLDGAKRLRLLTHHVWPNIIPALIVQLTFSFSTALLDIAALGFLGLGAQPPMAEWGTMLSESRAFIQFAPWTMTLPGLAIFLTVLSINLVGDGVRDALDPRLNR</sequence>
<evidence type="ECO:0000256" key="8">
    <source>
        <dbReference type="ARBA" id="ARBA00024202"/>
    </source>
</evidence>
<dbReference type="Gene3D" id="1.10.3720.10">
    <property type="entry name" value="MetI-like"/>
    <property type="match status" value="1"/>
</dbReference>
<dbReference type="PANTHER" id="PTHR43386">
    <property type="entry name" value="OLIGOPEPTIDE TRANSPORT SYSTEM PERMEASE PROTEIN APPC"/>
    <property type="match status" value="1"/>
</dbReference>
<evidence type="ECO:0000256" key="9">
    <source>
        <dbReference type="RuleBase" id="RU363032"/>
    </source>
</evidence>
<keyword evidence="12" id="KW-1185">Reference proteome</keyword>
<dbReference type="AlphaFoldDB" id="A0A0F6RBH8"/>
<dbReference type="HOGENOM" id="CLU_028518_1_1_6"/>
<evidence type="ECO:0000313" key="11">
    <source>
        <dbReference type="EMBL" id="AKE51573.1"/>
    </source>
</evidence>
<dbReference type="InterPro" id="IPR000515">
    <property type="entry name" value="MetI-like"/>
</dbReference>
<comment type="similarity">
    <text evidence="8">Belongs to the binding-protein-dependent transport system permease family. OppBC subfamily.</text>
</comment>
<feature type="domain" description="ABC transmembrane type-1" evidence="10">
    <location>
        <begin position="93"/>
        <end position="278"/>
    </location>
</feature>
<dbReference type="Proteomes" id="UP000034071">
    <property type="component" value="Chromosome"/>
</dbReference>
<dbReference type="RefSeq" id="WP_228640355.1">
    <property type="nucleotide sequence ID" value="NZ_CP010975.1"/>
</dbReference>
<evidence type="ECO:0000259" key="10">
    <source>
        <dbReference type="PROSITE" id="PS50928"/>
    </source>
</evidence>
<dbReference type="InterPro" id="IPR050366">
    <property type="entry name" value="BP-dependent_transpt_permease"/>
</dbReference>
<evidence type="ECO:0000256" key="7">
    <source>
        <dbReference type="ARBA" id="ARBA00023136"/>
    </source>
</evidence>
<dbReference type="Pfam" id="PF00528">
    <property type="entry name" value="BPD_transp_1"/>
    <property type="match status" value="1"/>
</dbReference>
<evidence type="ECO:0000256" key="4">
    <source>
        <dbReference type="ARBA" id="ARBA00022519"/>
    </source>
</evidence>
<keyword evidence="5 9" id="KW-0812">Transmembrane</keyword>
<protein>
    <submittedName>
        <fullName evidence="11">Peptide ABC transporter</fullName>
    </submittedName>
</protein>
<evidence type="ECO:0000256" key="3">
    <source>
        <dbReference type="ARBA" id="ARBA00022475"/>
    </source>
</evidence>
<feature type="transmembrane region" description="Helical" evidence="9">
    <location>
        <begin position="21"/>
        <end position="44"/>
    </location>
</feature>
<dbReference type="GO" id="GO:0055085">
    <property type="term" value="P:transmembrane transport"/>
    <property type="evidence" value="ECO:0007669"/>
    <property type="project" value="InterPro"/>
</dbReference>
<dbReference type="GO" id="GO:0005886">
    <property type="term" value="C:plasma membrane"/>
    <property type="evidence" value="ECO:0007669"/>
    <property type="project" value="UniProtKB-SubCell"/>
</dbReference>
<reference evidence="11 12" key="1">
    <citation type="submission" date="2015-02" db="EMBL/GenBank/DDBJ databases">
        <title>Complete genome sequence of Kangiella geojedonensis strain YCS-5T.</title>
        <authorList>
            <person name="Kim K.M."/>
        </authorList>
    </citation>
    <scope>NUCLEOTIDE SEQUENCE [LARGE SCALE GENOMIC DNA]</scope>
    <source>
        <strain evidence="11 12">YCS-5</strain>
    </source>
</reference>
<evidence type="ECO:0000256" key="6">
    <source>
        <dbReference type="ARBA" id="ARBA00022989"/>
    </source>
</evidence>
<dbReference type="Pfam" id="PF12911">
    <property type="entry name" value="OppC_N"/>
    <property type="match status" value="1"/>
</dbReference>
<evidence type="ECO:0000256" key="5">
    <source>
        <dbReference type="ARBA" id="ARBA00022692"/>
    </source>
</evidence>
<dbReference type="InterPro" id="IPR035906">
    <property type="entry name" value="MetI-like_sf"/>
</dbReference>
<feature type="transmembrane region" description="Helical" evidence="9">
    <location>
        <begin position="128"/>
        <end position="149"/>
    </location>
</feature>
<feature type="transmembrane region" description="Helical" evidence="9">
    <location>
        <begin position="202"/>
        <end position="235"/>
    </location>
</feature>
<dbReference type="STRING" id="914150.TQ33_0593"/>
<name>A0A0F6RBH8_9GAMM</name>
<dbReference type="PANTHER" id="PTHR43386:SF5">
    <property type="entry name" value="PUTRESCINE EXPORT SYSTEM PERMEASE PROTEIN SAPC"/>
    <property type="match status" value="1"/>
</dbReference>
<dbReference type="KEGG" id="kge:TQ33_0593"/>
<organism evidence="11 12">
    <name type="scientific">Kangiella geojedonensis</name>
    <dbReference type="NCBI Taxonomy" id="914150"/>
    <lineage>
        <taxon>Bacteria</taxon>
        <taxon>Pseudomonadati</taxon>
        <taxon>Pseudomonadota</taxon>
        <taxon>Gammaproteobacteria</taxon>
        <taxon>Kangiellales</taxon>
        <taxon>Kangiellaceae</taxon>
        <taxon>Kangiella</taxon>
    </lineage>
</organism>
<dbReference type="InterPro" id="IPR025966">
    <property type="entry name" value="OppC_N"/>
</dbReference>
<keyword evidence="7 9" id="KW-0472">Membrane</keyword>
<feature type="transmembrane region" description="Helical" evidence="9">
    <location>
        <begin position="255"/>
        <end position="278"/>
    </location>
</feature>
<evidence type="ECO:0000313" key="12">
    <source>
        <dbReference type="Proteomes" id="UP000034071"/>
    </source>
</evidence>
<dbReference type="SUPFAM" id="SSF161098">
    <property type="entry name" value="MetI-like"/>
    <property type="match status" value="1"/>
</dbReference>
<dbReference type="PROSITE" id="PS50928">
    <property type="entry name" value="ABC_TM1"/>
    <property type="match status" value="1"/>
</dbReference>
<dbReference type="CDD" id="cd06261">
    <property type="entry name" value="TM_PBP2"/>
    <property type="match status" value="1"/>
</dbReference>
<proteinExistence type="inferred from homology"/>
<gene>
    <name evidence="11" type="ORF">TQ33_0593</name>
</gene>
<keyword evidence="4" id="KW-0997">Cell inner membrane</keyword>
<accession>A0A0F6RBH8</accession>
<keyword evidence="3" id="KW-1003">Cell membrane</keyword>
<feature type="transmembrane region" description="Helical" evidence="9">
    <location>
        <begin position="91"/>
        <end position="116"/>
    </location>
</feature>
<dbReference type="EMBL" id="CP010975">
    <property type="protein sequence ID" value="AKE51573.1"/>
    <property type="molecule type" value="Genomic_DNA"/>
</dbReference>
<evidence type="ECO:0000256" key="2">
    <source>
        <dbReference type="ARBA" id="ARBA00022448"/>
    </source>
</evidence>
<keyword evidence="2 9" id="KW-0813">Transport</keyword>
<keyword evidence="6 9" id="KW-1133">Transmembrane helix</keyword>